<dbReference type="InterPro" id="IPR005945">
    <property type="entry name" value="Pro_imino_pep"/>
</dbReference>
<dbReference type="OMA" id="IRETMFS"/>
<gene>
    <name evidence="4" type="ORF">ARMOST_14584</name>
</gene>
<evidence type="ECO:0000256" key="2">
    <source>
        <dbReference type="ARBA" id="ARBA00022801"/>
    </source>
</evidence>
<dbReference type="InterPro" id="IPR029058">
    <property type="entry name" value="AB_hydrolase_fold"/>
</dbReference>
<keyword evidence="2" id="KW-0378">Hydrolase</keyword>
<accession>A0A284RR00</accession>
<dbReference type="NCBIfam" id="TIGR01250">
    <property type="entry name" value="pro_imino_pep_2"/>
    <property type="match status" value="1"/>
</dbReference>
<dbReference type="InterPro" id="IPR050228">
    <property type="entry name" value="Carboxylesterase_BioH"/>
</dbReference>
<dbReference type="PRINTS" id="PR00793">
    <property type="entry name" value="PROAMNOPTASE"/>
</dbReference>
<protein>
    <submittedName>
        <fullName evidence="4">Related to proline iminopeptidase</fullName>
    </submittedName>
</protein>
<evidence type="ECO:0000313" key="5">
    <source>
        <dbReference type="Proteomes" id="UP000219338"/>
    </source>
</evidence>
<dbReference type="PANTHER" id="PTHR43194">
    <property type="entry name" value="HYDROLASE ALPHA/BETA FOLD FAMILY"/>
    <property type="match status" value="1"/>
</dbReference>
<dbReference type="GO" id="GO:0008233">
    <property type="term" value="F:peptidase activity"/>
    <property type="evidence" value="ECO:0007669"/>
    <property type="project" value="InterPro"/>
</dbReference>
<organism evidence="4 5">
    <name type="scientific">Armillaria ostoyae</name>
    <name type="common">Armillaria root rot fungus</name>
    <dbReference type="NCBI Taxonomy" id="47428"/>
    <lineage>
        <taxon>Eukaryota</taxon>
        <taxon>Fungi</taxon>
        <taxon>Dikarya</taxon>
        <taxon>Basidiomycota</taxon>
        <taxon>Agaricomycotina</taxon>
        <taxon>Agaricomycetes</taxon>
        <taxon>Agaricomycetidae</taxon>
        <taxon>Agaricales</taxon>
        <taxon>Marasmiineae</taxon>
        <taxon>Physalacriaceae</taxon>
        <taxon>Armillaria</taxon>
    </lineage>
</organism>
<dbReference type="Pfam" id="PF00561">
    <property type="entry name" value="Abhydrolase_1"/>
    <property type="match status" value="1"/>
</dbReference>
<feature type="domain" description="AB hydrolase-1" evidence="3">
    <location>
        <begin position="49"/>
        <end position="301"/>
    </location>
</feature>
<dbReference type="EMBL" id="FUEG01000013">
    <property type="protein sequence ID" value="SJL11181.1"/>
    <property type="molecule type" value="Genomic_DNA"/>
</dbReference>
<dbReference type="Proteomes" id="UP000219338">
    <property type="component" value="Unassembled WGS sequence"/>
</dbReference>
<dbReference type="OrthoDB" id="190201at2759"/>
<evidence type="ECO:0000256" key="1">
    <source>
        <dbReference type="ARBA" id="ARBA00010088"/>
    </source>
</evidence>
<dbReference type="PIRSF" id="PIRSF005539">
    <property type="entry name" value="Pept_S33_TRI_F1"/>
    <property type="match status" value="1"/>
</dbReference>
<dbReference type="AlphaFoldDB" id="A0A284RR00"/>
<proteinExistence type="inferred from homology"/>
<name>A0A284RR00_ARMOS</name>
<dbReference type="InterPro" id="IPR000073">
    <property type="entry name" value="AB_hydrolase_1"/>
</dbReference>
<dbReference type="GO" id="GO:0006508">
    <property type="term" value="P:proteolysis"/>
    <property type="evidence" value="ECO:0007669"/>
    <property type="project" value="InterPro"/>
</dbReference>
<comment type="similarity">
    <text evidence="1">Belongs to the peptidase S33 family.</text>
</comment>
<dbReference type="PANTHER" id="PTHR43194:SF2">
    <property type="entry name" value="PEROXISOMAL MEMBRANE PROTEIN LPX1"/>
    <property type="match status" value="1"/>
</dbReference>
<evidence type="ECO:0000313" key="4">
    <source>
        <dbReference type="EMBL" id="SJL11181.1"/>
    </source>
</evidence>
<evidence type="ECO:0000259" key="3">
    <source>
        <dbReference type="Pfam" id="PF00561"/>
    </source>
</evidence>
<dbReference type="Gene3D" id="3.40.50.1820">
    <property type="entry name" value="alpha/beta hydrolase"/>
    <property type="match status" value="1"/>
</dbReference>
<reference evidence="5" key="1">
    <citation type="journal article" date="2017" name="Nat. Ecol. Evol.">
        <title>Genome expansion and lineage-specific genetic innovations in the forest pathogenic fungi Armillaria.</title>
        <authorList>
            <person name="Sipos G."/>
            <person name="Prasanna A.N."/>
            <person name="Walter M.C."/>
            <person name="O'Connor E."/>
            <person name="Balint B."/>
            <person name="Krizsan K."/>
            <person name="Kiss B."/>
            <person name="Hess J."/>
            <person name="Varga T."/>
            <person name="Slot J."/>
            <person name="Riley R."/>
            <person name="Boka B."/>
            <person name="Rigling D."/>
            <person name="Barry K."/>
            <person name="Lee J."/>
            <person name="Mihaltcheva S."/>
            <person name="LaButti K."/>
            <person name="Lipzen A."/>
            <person name="Waldron R."/>
            <person name="Moloney N.M."/>
            <person name="Sperisen C."/>
            <person name="Kredics L."/>
            <person name="Vagvoelgyi C."/>
            <person name="Patrignani A."/>
            <person name="Fitzpatrick D."/>
            <person name="Nagy I."/>
            <person name="Doyle S."/>
            <person name="Anderson J.B."/>
            <person name="Grigoriev I.V."/>
            <person name="Gueldener U."/>
            <person name="Muensterkoetter M."/>
            <person name="Nagy L.G."/>
        </authorList>
    </citation>
    <scope>NUCLEOTIDE SEQUENCE [LARGE SCALE GENOMIC DNA]</scope>
    <source>
        <strain evidence="5">C18/9</strain>
    </source>
</reference>
<dbReference type="SUPFAM" id="SSF53474">
    <property type="entry name" value="alpha/beta-Hydrolases"/>
    <property type="match status" value="1"/>
</dbReference>
<dbReference type="InterPro" id="IPR002410">
    <property type="entry name" value="Peptidase_S33"/>
</dbReference>
<keyword evidence="5" id="KW-1185">Reference proteome</keyword>
<sequence length="317" mass="35797">MFKIAVQTGIDFTITMSSETTGTVHFKVGSKIYKTWYKVLGDLNCGKVPLVTLHGGPGFTHEYMRVHKEVTETSGIPVVFYDQLGNGQSTHLNDAPKDFWTPELFMDELDNLLAKLGIANHFDLLGQSWGGMLTGQYAATRSPKGLRRLIILNAPASMELYQKGVDSLLDRFPPEFVAMLKKHEQEGTTTSKEYQEGTMIFMKKHVCTLDQWPADVVTSFKAYMENPTVYNAMQGPSEFRVTGSLKTWSIVDILHKIAYPTLYIGSPQDEVQEVAVMPWLSRVPKIELVKLLNSSHLGMYEEKDRYLWILKGFLEAS</sequence>